<reference evidence="1 2" key="1">
    <citation type="submission" date="2014-04" db="EMBL/GenBank/DDBJ databases">
        <authorList>
            <consortium name="DOE Joint Genome Institute"/>
            <person name="Kuo A."/>
            <person name="Ruytinx J."/>
            <person name="Rineau F."/>
            <person name="Colpaert J."/>
            <person name="Kohler A."/>
            <person name="Nagy L.G."/>
            <person name="Floudas D."/>
            <person name="Copeland A."/>
            <person name="Barry K.W."/>
            <person name="Cichocki N."/>
            <person name="Veneault-Fourrey C."/>
            <person name="LaButti K."/>
            <person name="Lindquist E.A."/>
            <person name="Lipzen A."/>
            <person name="Lundell T."/>
            <person name="Morin E."/>
            <person name="Murat C."/>
            <person name="Sun H."/>
            <person name="Tunlid A."/>
            <person name="Henrissat B."/>
            <person name="Grigoriev I.V."/>
            <person name="Hibbett D.S."/>
            <person name="Martin F."/>
            <person name="Nordberg H.P."/>
            <person name="Cantor M.N."/>
            <person name="Hua S.X."/>
        </authorList>
    </citation>
    <scope>NUCLEOTIDE SEQUENCE [LARGE SCALE GENOMIC DNA]</scope>
    <source>
        <strain evidence="1 2">UH-Slu-Lm8-n1</strain>
    </source>
</reference>
<dbReference type="OrthoDB" id="3262237at2759"/>
<keyword evidence="2" id="KW-1185">Reference proteome</keyword>
<dbReference type="Proteomes" id="UP000054485">
    <property type="component" value="Unassembled WGS sequence"/>
</dbReference>
<protein>
    <submittedName>
        <fullName evidence="1">Uncharacterized protein</fullName>
    </submittedName>
</protein>
<dbReference type="EMBL" id="KN835547">
    <property type="protein sequence ID" value="KIK36243.1"/>
    <property type="molecule type" value="Genomic_DNA"/>
</dbReference>
<name>A0A0D0AWH7_9AGAM</name>
<dbReference type="InterPro" id="IPR021109">
    <property type="entry name" value="Peptidase_aspartic_dom_sf"/>
</dbReference>
<dbReference type="InParanoid" id="A0A0D0AWH7"/>
<accession>A0A0D0AWH7</accession>
<feature type="non-terminal residue" evidence="1">
    <location>
        <position position="191"/>
    </location>
</feature>
<dbReference type="AlphaFoldDB" id="A0A0D0AWH7"/>
<evidence type="ECO:0000313" key="1">
    <source>
        <dbReference type="EMBL" id="KIK36243.1"/>
    </source>
</evidence>
<dbReference type="Gene3D" id="2.40.70.10">
    <property type="entry name" value="Acid Proteases"/>
    <property type="match status" value="1"/>
</dbReference>
<gene>
    <name evidence="1" type="ORF">CY34DRAFT_69159</name>
</gene>
<dbReference type="HOGENOM" id="CLU_097628_0_0_1"/>
<proteinExistence type="predicted"/>
<feature type="non-terminal residue" evidence="1">
    <location>
        <position position="1"/>
    </location>
</feature>
<sequence>TTVIDLYSAGHLQTFKTQLDSGESVPFMHQIILHGPQGELVRIKALFDDSAMVGIMCTSIFHQIKHRLRNWTTSNKKLRMANRNVIESVAKWLEIVEINGVKAQCSFEVFDSAGSWGFLLGKPMLKAFKAVHNYTSDTVEILDDLCSAMISNQIAHPTDLEHAKQGISLTLDIKQRGMSMGGTEKPPSRQV</sequence>
<reference evidence="2" key="2">
    <citation type="submission" date="2015-01" db="EMBL/GenBank/DDBJ databases">
        <title>Evolutionary Origins and Diversification of the Mycorrhizal Mutualists.</title>
        <authorList>
            <consortium name="DOE Joint Genome Institute"/>
            <consortium name="Mycorrhizal Genomics Consortium"/>
            <person name="Kohler A."/>
            <person name="Kuo A."/>
            <person name="Nagy L.G."/>
            <person name="Floudas D."/>
            <person name="Copeland A."/>
            <person name="Barry K.W."/>
            <person name="Cichocki N."/>
            <person name="Veneault-Fourrey C."/>
            <person name="LaButti K."/>
            <person name="Lindquist E.A."/>
            <person name="Lipzen A."/>
            <person name="Lundell T."/>
            <person name="Morin E."/>
            <person name="Murat C."/>
            <person name="Riley R."/>
            <person name="Ohm R."/>
            <person name="Sun H."/>
            <person name="Tunlid A."/>
            <person name="Henrissat B."/>
            <person name="Grigoriev I.V."/>
            <person name="Hibbett D.S."/>
            <person name="Martin F."/>
        </authorList>
    </citation>
    <scope>NUCLEOTIDE SEQUENCE [LARGE SCALE GENOMIC DNA]</scope>
    <source>
        <strain evidence="2">UH-Slu-Lm8-n1</strain>
    </source>
</reference>
<evidence type="ECO:0000313" key="2">
    <source>
        <dbReference type="Proteomes" id="UP000054485"/>
    </source>
</evidence>
<organism evidence="1 2">
    <name type="scientific">Suillus luteus UH-Slu-Lm8-n1</name>
    <dbReference type="NCBI Taxonomy" id="930992"/>
    <lineage>
        <taxon>Eukaryota</taxon>
        <taxon>Fungi</taxon>
        <taxon>Dikarya</taxon>
        <taxon>Basidiomycota</taxon>
        <taxon>Agaricomycotina</taxon>
        <taxon>Agaricomycetes</taxon>
        <taxon>Agaricomycetidae</taxon>
        <taxon>Boletales</taxon>
        <taxon>Suillineae</taxon>
        <taxon>Suillaceae</taxon>
        <taxon>Suillus</taxon>
    </lineage>
</organism>